<evidence type="ECO:0000256" key="2">
    <source>
        <dbReference type="ARBA" id="ARBA00006472"/>
    </source>
</evidence>
<comment type="similarity">
    <text evidence="2">Belongs to the pterin-4-alpha-carbinolamine dehydratase family.</text>
</comment>
<dbReference type="EC" id="4.2.1.96" evidence="3"/>
<proteinExistence type="inferred from homology"/>
<evidence type="ECO:0000256" key="3">
    <source>
        <dbReference type="ARBA" id="ARBA00013252"/>
    </source>
</evidence>
<dbReference type="Pfam" id="PF01329">
    <property type="entry name" value="Pterin_4a"/>
    <property type="match status" value="1"/>
</dbReference>
<organism evidence="6 7">
    <name type="scientific">Acer yangbiense</name>
    <dbReference type="NCBI Taxonomy" id="1000413"/>
    <lineage>
        <taxon>Eukaryota</taxon>
        <taxon>Viridiplantae</taxon>
        <taxon>Streptophyta</taxon>
        <taxon>Embryophyta</taxon>
        <taxon>Tracheophyta</taxon>
        <taxon>Spermatophyta</taxon>
        <taxon>Magnoliopsida</taxon>
        <taxon>eudicotyledons</taxon>
        <taxon>Gunneridae</taxon>
        <taxon>Pentapetalae</taxon>
        <taxon>rosids</taxon>
        <taxon>malvids</taxon>
        <taxon>Sapindales</taxon>
        <taxon>Sapindaceae</taxon>
        <taxon>Hippocastanoideae</taxon>
        <taxon>Acereae</taxon>
        <taxon>Acer</taxon>
    </lineage>
</organism>
<dbReference type="GO" id="GO:0008124">
    <property type="term" value="F:4-alpha-hydroxytetrahydrobiopterin dehydratase activity"/>
    <property type="evidence" value="ECO:0007669"/>
    <property type="project" value="UniProtKB-EC"/>
</dbReference>
<dbReference type="Gene3D" id="3.30.1360.20">
    <property type="entry name" value="Transcriptional coactivator/pterin dehydratase"/>
    <property type="match status" value="1"/>
</dbReference>
<evidence type="ECO:0000256" key="5">
    <source>
        <dbReference type="ARBA" id="ARBA00030497"/>
    </source>
</evidence>
<name>A0A5C7GTL3_9ROSI</name>
<evidence type="ECO:0000313" key="7">
    <source>
        <dbReference type="Proteomes" id="UP000323000"/>
    </source>
</evidence>
<dbReference type="GO" id="GO:0006729">
    <property type="term" value="P:tetrahydrobiopterin biosynthetic process"/>
    <property type="evidence" value="ECO:0007669"/>
    <property type="project" value="InterPro"/>
</dbReference>
<keyword evidence="7" id="KW-1185">Reference proteome</keyword>
<dbReference type="SUPFAM" id="SSF55248">
    <property type="entry name" value="PCD-like"/>
    <property type="match status" value="1"/>
</dbReference>
<dbReference type="GO" id="GO:0005739">
    <property type="term" value="C:mitochondrion"/>
    <property type="evidence" value="ECO:0007669"/>
    <property type="project" value="TreeGrafter"/>
</dbReference>
<dbReference type="InterPro" id="IPR001533">
    <property type="entry name" value="Pterin_deHydtase"/>
</dbReference>
<dbReference type="Proteomes" id="UP000323000">
    <property type="component" value="Chromosome 13"/>
</dbReference>
<gene>
    <name evidence="6" type="ORF">EZV62_027113</name>
</gene>
<dbReference type="OrthoDB" id="277398at2759"/>
<dbReference type="PANTHER" id="PTHR12599:SF0">
    <property type="entry name" value="PTERIN-4-ALPHA-CARBINOLAMINE DEHYDRATASE"/>
    <property type="match status" value="1"/>
</dbReference>
<dbReference type="PANTHER" id="PTHR12599">
    <property type="entry name" value="PTERIN-4-ALPHA-CARBINOLAMINE DEHYDRATASE"/>
    <property type="match status" value="1"/>
</dbReference>
<comment type="catalytic activity">
    <reaction evidence="1">
        <text>(4aS,6R)-4a-hydroxy-L-erythro-5,6,7,8-tetrahydrobiopterin = (6R)-L-erythro-6,7-dihydrobiopterin + H2O</text>
        <dbReference type="Rhea" id="RHEA:11920"/>
        <dbReference type="ChEBI" id="CHEBI:15377"/>
        <dbReference type="ChEBI" id="CHEBI:15642"/>
        <dbReference type="ChEBI" id="CHEBI:43120"/>
        <dbReference type="EC" id="4.2.1.96"/>
    </reaction>
</comment>
<evidence type="ECO:0000256" key="1">
    <source>
        <dbReference type="ARBA" id="ARBA00001554"/>
    </source>
</evidence>
<accession>A0A5C7GTL3</accession>
<sequence>MSRLMHPHLFSLSKPQVPVVSLLRSLCTTHGRSNTRVTEIVRNHVGLLPNRNSLYGFRTFCTSEDLSIKKCVPCNAKDLRPMSKESANGLIQKVEGWDLVDEGGILKLNRSWKVKSFTKGLDFFKLVADLAEAEDNINNMVNAGHHPDLHLVGWNNVKIEIWTHAVGGLTENDFILAAKINGLDLHELLRKKVSARGPARTT</sequence>
<comment type="caution">
    <text evidence="6">The sequence shown here is derived from an EMBL/GenBank/DDBJ whole genome shotgun (WGS) entry which is preliminary data.</text>
</comment>
<keyword evidence="4" id="KW-0456">Lyase</keyword>
<dbReference type="EMBL" id="VAHF01000013">
    <property type="protein sequence ID" value="TXG47819.1"/>
    <property type="molecule type" value="Genomic_DNA"/>
</dbReference>
<reference evidence="7" key="1">
    <citation type="journal article" date="2019" name="Gigascience">
        <title>De novo genome assembly of the endangered Acer yangbiense, a plant species with extremely small populations endemic to Yunnan Province, China.</title>
        <authorList>
            <person name="Yang J."/>
            <person name="Wariss H.M."/>
            <person name="Tao L."/>
            <person name="Zhang R."/>
            <person name="Yun Q."/>
            <person name="Hollingsworth P."/>
            <person name="Dao Z."/>
            <person name="Luo G."/>
            <person name="Guo H."/>
            <person name="Ma Y."/>
            <person name="Sun W."/>
        </authorList>
    </citation>
    <scope>NUCLEOTIDE SEQUENCE [LARGE SCALE GENOMIC DNA]</scope>
    <source>
        <strain evidence="7">cv. Malutang</strain>
    </source>
</reference>
<dbReference type="CDD" id="cd00913">
    <property type="entry name" value="PCD_DCoH_subfamily_a"/>
    <property type="match status" value="1"/>
</dbReference>
<protein>
    <recommendedName>
        <fullName evidence="3">4a-hydroxytetrahydrobiopterin dehydratase</fullName>
        <ecNumber evidence="3">4.2.1.96</ecNumber>
    </recommendedName>
    <alternativeName>
        <fullName evidence="5">4-alpha-hydroxy-tetrahydropterin dehydratase</fullName>
    </alternativeName>
</protein>
<dbReference type="InterPro" id="IPR036428">
    <property type="entry name" value="PCD_sf"/>
</dbReference>
<evidence type="ECO:0000256" key="4">
    <source>
        <dbReference type="ARBA" id="ARBA00023239"/>
    </source>
</evidence>
<evidence type="ECO:0000313" key="6">
    <source>
        <dbReference type="EMBL" id="TXG47819.1"/>
    </source>
</evidence>
<dbReference type="AlphaFoldDB" id="A0A5C7GTL3"/>